<evidence type="ECO:0000256" key="4">
    <source>
        <dbReference type="SAM" id="Phobius"/>
    </source>
</evidence>
<evidence type="ECO:0008006" key="8">
    <source>
        <dbReference type="Google" id="ProtNLM"/>
    </source>
</evidence>
<evidence type="ECO:0000256" key="2">
    <source>
        <dbReference type="ARBA" id="ARBA00022737"/>
    </source>
</evidence>
<dbReference type="InParanoid" id="A0A3N4LKF1"/>
<feature type="region of interest" description="Disordered" evidence="3">
    <location>
        <begin position="152"/>
        <end position="174"/>
    </location>
</feature>
<name>A0A3N4LKF1_9PEZI</name>
<gene>
    <name evidence="6" type="ORF">L211DRAFT_868804</name>
</gene>
<organism evidence="6 7">
    <name type="scientific">Terfezia boudieri ATCC MYA-4762</name>
    <dbReference type="NCBI Taxonomy" id="1051890"/>
    <lineage>
        <taxon>Eukaryota</taxon>
        <taxon>Fungi</taxon>
        <taxon>Dikarya</taxon>
        <taxon>Ascomycota</taxon>
        <taxon>Pezizomycotina</taxon>
        <taxon>Pezizomycetes</taxon>
        <taxon>Pezizales</taxon>
        <taxon>Pezizaceae</taxon>
        <taxon>Terfezia</taxon>
    </lineage>
</organism>
<dbReference type="AlphaFoldDB" id="A0A3N4LKF1"/>
<keyword evidence="4" id="KW-0812">Transmembrane</keyword>
<keyword evidence="5" id="KW-0732">Signal</keyword>
<sequence length="768" mass="82986">MSTMSRVLFVYSSWLLFLSSVFALGVFGSPAVDLKSVSKLKSRAGGSVKAGICNYSAFQSIFMQDRVYVDGGILYYIVNKTIGTQQKTEIVYPANLSYIDLNKPFDFSKQTGAEKLKFFTPVNSAQGRQALLFGALLGDDWSWLQYGGMRNGAATDGSSRSETESERFDFRKDPNNPTQAWLGDYRFSSPLTLPKGSVTNYVYAGAVARSPGDRKSWWFSGSRAVNWTEVVYGRTTPDVSAGALSNYLITADFSNQQIPTFTNTSIDPSIPARAGASMVFLPVGDQGILVVLGGVSVFDPVWMVGFDGRSKYTTNDLKSQATASTKLLRTIDIYDIAGAKWYSQNTTGSVPTEPISAACAVAASADDKSSHNIYFYGGHGGLSYTSGDPGSKTNSKFYVLTLPYFRWIEVLNPSSGDVTGRSLHQCHRVQPNQILIVGGHPTANSQINSAGVANCALFPGPGPAMVFDMNTCEVYNDGWDPAKKADYKVPDKVTAVIGGSGTGGATKKDPEGGWSDTGLQKLFSNPDAYTQTVTPLWAYTPTSTTISGTGITTITSTPSGTGSSFPSYIPPLLGTLLGLFSVITVLSIILFILRRRKQKSALDAAPSETEGSTVRKNKQTWSWLLGVYGDEKSSRGAHQPLGHMRNYSDDRSGTGTTFMYGASTGLGSDANRESMMSPISPITERSDPVVELQGKVIHEMPDTSVPQELAAGVYPRVKNSSRTSLKKEGKTVTYEDEQQPPALESETQPQETSQPLGHRKMSSLDYPE</sequence>
<dbReference type="PANTHER" id="PTHR46228">
    <property type="entry name" value="KELCH DOMAIN-CONTAINING PROTEIN"/>
    <property type="match status" value="1"/>
</dbReference>
<evidence type="ECO:0000313" key="6">
    <source>
        <dbReference type="EMBL" id="RPB23387.1"/>
    </source>
</evidence>
<reference evidence="6 7" key="1">
    <citation type="journal article" date="2018" name="Nat. Ecol. Evol.">
        <title>Pezizomycetes genomes reveal the molecular basis of ectomycorrhizal truffle lifestyle.</title>
        <authorList>
            <person name="Murat C."/>
            <person name="Payen T."/>
            <person name="Noel B."/>
            <person name="Kuo A."/>
            <person name="Morin E."/>
            <person name="Chen J."/>
            <person name="Kohler A."/>
            <person name="Krizsan K."/>
            <person name="Balestrini R."/>
            <person name="Da Silva C."/>
            <person name="Montanini B."/>
            <person name="Hainaut M."/>
            <person name="Levati E."/>
            <person name="Barry K.W."/>
            <person name="Belfiori B."/>
            <person name="Cichocki N."/>
            <person name="Clum A."/>
            <person name="Dockter R.B."/>
            <person name="Fauchery L."/>
            <person name="Guy J."/>
            <person name="Iotti M."/>
            <person name="Le Tacon F."/>
            <person name="Lindquist E.A."/>
            <person name="Lipzen A."/>
            <person name="Malagnac F."/>
            <person name="Mello A."/>
            <person name="Molinier V."/>
            <person name="Miyauchi S."/>
            <person name="Poulain J."/>
            <person name="Riccioni C."/>
            <person name="Rubini A."/>
            <person name="Sitrit Y."/>
            <person name="Splivallo R."/>
            <person name="Traeger S."/>
            <person name="Wang M."/>
            <person name="Zifcakova L."/>
            <person name="Wipf D."/>
            <person name="Zambonelli A."/>
            <person name="Paolocci F."/>
            <person name="Nowrousian M."/>
            <person name="Ottonello S."/>
            <person name="Baldrian P."/>
            <person name="Spatafora J.W."/>
            <person name="Henrissat B."/>
            <person name="Nagy L.G."/>
            <person name="Aury J.M."/>
            <person name="Wincker P."/>
            <person name="Grigoriev I.V."/>
            <person name="Bonfante P."/>
            <person name="Martin F.M."/>
        </authorList>
    </citation>
    <scope>NUCLEOTIDE SEQUENCE [LARGE SCALE GENOMIC DNA]</scope>
    <source>
        <strain evidence="6 7">ATCC MYA-4762</strain>
    </source>
</reference>
<evidence type="ECO:0000256" key="5">
    <source>
        <dbReference type="SAM" id="SignalP"/>
    </source>
</evidence>
<dbReference type="InterPro" id="IPR015915">
    <property type="entry name" value="Kelch-typ_b-propeller"/>
</dbReference>
<feature type="region of interest" description="Disordered" evidence="3">
    <location>
        <begin position="716"/>
        <end position="768"/>
    </location>
</feature>
<keyword evidence="2" id="KW-0677">Repeat</keyword>
<accession>A0A3N4LKF1</accession>
<keyword evidence="1" id="KW-0880">Kelch repeat</keyword>
<evidence type="ECO:0000256" key="3">
    <source>
        <dbReference type="SAM" id="MobiDB-lite"/>
    </source>
</evidence>
<dbReference type="STRING" id="1051890.A0A3N4LKF1"/>
<protein>
    <recommendedName>
        <fullName evidence="8">Galactose oxidase</fullName>
    </recommendedName>
</protein>
<feature type="signal peptide" evidence="5">
    <location>
        <begin position="1"/>
        <end position="23"/>
    </location>
</feature>
<evidence type="ECO:0000256" key="1">
    <source>
        <dbReference type="ARBA" id="ARBA00022441"/>
    </source>
</evidence>
<feature type="transmembrane region" description="Helical" evidence="4">
    <location>
        <begin position="572"/>
        <end position="593"/>
    </location>
</feature>
<dbReference type="Proteomes" id="UP000267821">
    <property type="component" value="Unassembled WGS sequence"/>
</dbReference>
<evidence type="ECO:0000313" key="7">
    <source>
        <dbReference type="Proteomes" id="UP000267821"/>
    </source>
</evidence>
<feature type="chain" id="PRO_5018313174" description="Galactose oxidase" evidence="5">
    <location>
        <begin position="24"/>
        <end position="768"/>
    </location>
</feature>
<dbReference type="SUPFAM" id="SSF50965">
    <property type="entry name" value="Galactose oxidase, central domain"/>
    <property type="match status" value="1"/>
</dbReference>
<dbReference type="InterPro" id="IPR011043">
    <property type="entry name" value="Gal_Oxase/kelch_b-propeller"/>
</dbReference>
<feature type="compositionally biased region" description="Polar residues" evidence="3">
    <location>
        <begin position="745"/>
        <end position="755"/>
    </location>
</feature>
<keyword evidence="4" id="KW-1133">Transmembrane helix</keyword>
<dbReference type="PANTHER" id="PTHR46228:SF2">
    <property type="entry name" value="KELCH REPEAT PROTEIN (AFU_ORTHOLOGUE AFUA_4G14350)"/>
    <property type="match status" value="1"/>
</dbReference>
<dbReference type="OrthoDB" id="540004at2759"/>
<dbReference type="Gene3D" id="2.120.10.80">
    <property type="entry name" value="Kelch-type beta propeller"/>
    <property type="match status" value="1"/>
</dbReference>
<dbReference type="EMBL" id="ML121547">
    <property type="protein sequence ID" value="RPB23387.1"/>
    <property type="molecule type" value="Genomic_DNA"/>
</dbReference>
<keyword evidence="7" id="KW-1185">Reference proteome</keyword>
<keyword evidence="4" id="KW-0472">Membrane</keyword>
<proteinExistence type="predicted"/>
<feature type="compositionally biased region" description="Basic and acidic residues" evidence="3">
    <location>
        <begin position="159"/>
        <end position="174"/>
    </location>
</feature>